<dbReference type="Proteomes" id="UP000002630">
    <property type="component" value="Linkage Group LG22"/>
</dbReference>
<protein>
    <recommendedName>
        <fullName evidence="4">Serine aminopeptidase S33 domain-containing protein</fullName>
    </recommendedName>
</protein>
<organism evidence="2 3">
    <name type="scientific">Ectocarpus siliculosus</name>
    <name type="common">Brown alga</name>
    <name type="synonym">Conferva siliculosa</name>
    <dbReference type="NCBI Taxonomy" id="2880"/>
    <lineage>
        <taxon>Eukaryota</taxon>
        <taxon>Sar</taxon>
        <taxon>Stramenopiles</taxon>
        <taxon>Ochrophyta</taxon>
        <taxon>PX clade</taxon>
        <taxon>Phaeophyceae</taxon>
        <taxon>Ectocarpales</taxon>
        <taxon>Ectocarpaceae</taxon>
        <taxon>Ectocarpus</taxon>
    </lineage>
</organism>
<dbReference type="InParanoid" id="D7G4Z1"/>
<dbReference type="PANTHER" id="PTHR12277">
    <property type="entry name" value="ALPHA/BETA HYDROLASE DOMAIN-CONTAINING PROTEIN"/>
    <property type="match status" value="1"/>
</dbReference>
<dbReference type="OrthoDB" id="446723at2759"/>
<dbReference type="eggNOG" id="KOG1552">
    <property type="taxonomic scope" value="Eukaryota"/>
</dbReference>
<dbReference type="EMBL" id="FN649747">
    <property type="protein sequence ID" value="CBJ33754.1"/>
    <property type="molecule type" value="Genomic_DNA"/>
</dbReference>
<sequence>MVVDEVLEATATTEGVEIATIVSGVSGSQCGEPVLTAVANPNNKGKSNSKAAGGKGGGGGGSSSGGFAKVGKIGGGGRGSTIPVALYRTANARYTLVYSHGNATDIGAMHDRCAGIAEAVGVNVLAYDYTGYGRASGSPTEARTYRDIEAVCAWARKNVLQEGEDGSGKNKGHGLILYGQSVGSGPTCYLASDKSKGPFAGAVGARQGDIRGRPRAVEETPLVGAGQGPQRHLRGETSSEGVFREV</sequence>
<keyword evidence="3" id="KW-1185">Reference proteome</keyword>
<gene>
    <name evidence="2" type="ORF">Esi_0590_0003</name>
</gene>
<dbReference type="PANTHER" id="PTHR12277:SF81">
    <property type="entry name" value="PROTEIN ABHD13"/>
    <property type="match status" value="1"/>
</dbReference>
<feature type="region of interest" description="Disordered" evidence="1">
    <location>
        <begin position="220"/>
        <end position="246"/>
    </location>
</feature>
<accession>D7G4Z1</accession>
<evidence type="ECO:0000313" key="3">
    <source>
        <dbReference type="Proteomes" id="UP000002630"/>
    </source>
</evidence>
<dbReference type="STRING" id="2880.D7G4Z1"/>
<feature type="compositionally biased region" description="Gly residues" evidence="1">
    <location>
        <begin position="53"/>
        <end position="62"/>
    </location>
</feature>
<name>D7G4Z1_ECTSI</name>
<evidence type="ECO:0000313" key="2">
    <source>
        <dbReference type="EMBL" id="CBJ33754.1"/>
    </source>
</evidence>
<feature type="compositionally biased region" description="Basic and acidic residues" evidence="1">
    <location>
        <begin position="233"/>
        <end position="246"/>
    </location>
</feature>
<dbReference type="EMBL" id="FN648808">
    <property type="protein sequence ID" value="CBJ33754.1"/>
    <property type="molecule type" value="Genomic_DNA"/>
</dbReference>
<dbReference type="AlphaFoldDB" id="D7G4Z1"/>
<proteinExistence type="predicted"/>
<feature type="region of interest" description="Disordered" evidence="1">
    <location>
        <begin position="36"/>
        <end position="62"/>
    </location>
</feature>
<dbReference type="Gene3D" id="3.40.50.1820">
    <property type="entry name" value="alpha/beta hydrolase"/>
    <property type="match status" value="1"/>
</dbReference>
<feature type="compositionally biased region" description="Low complexity" evidence="1">
    <location>
        <begin position="42"/>
        <end position="52"/>
    </location>
</feature>
<evidence type="ECO:0000256" key="1">
    <source>
        <dbReference type="SAM" id="MobiDB-lite"/>
    </source>
</evidence>
<dbReference type="SUPFAM" id="SSF53474">
    <property type="entry name" value="alpha/beta-Hydrolases"/>
    <property type="match status" value="1"/>
</dbReference>
<dbReference type="InterPro" id="IPR029058">
    <property type="entry name" value="AB_hydrolase_fold"/>
</dbReference>
<reference evidence="2 3" key="1">
    <citation type="journal article" date="2010" name="Nature">
        <title>The Ectocarpus genome and the independent evolution of multicellularity in brown algae.</title>
        <authorList>
            <person name="Cock J.M."/>
            <person name="Sterck L."/>
            <person name="Rouze P."/>
            <person name="Scornet D."/>
            <person name="Allen A.E."/>
            <person name="Amoutzias G."/>
            <person name="Anthouard V."/>
            <person name="Artiguenave F."/>
            <person name="Aury J.M."/>
            <person name="Badger J.H."/>
            <person name="Beszteri B."/>
            <person name="Billiau K."/>
            <person name="Bonnet E."/>
            <person name="Bothwell J.H."/>
            <person name="Bowler C."/>
            <person name="Boyen C."/>
            <person name="Brownlee C."/>
            <person name="Carrano C.J."/>
            <person name="Charrier B."/>
            <person name="Cho G.Y."/>
            <person name="Coelho S.M."/>
            <person name="Collen J."/>
            <person name="Corre E."/>
            <person name="Da Silva C."/>
            <person name="Delage L."/>
            <person name="Delaroque N."/>
            <person name="Dittami S.M."/>
            <person name="Doulbeau S."/>
            <person name="Elias M."/>
            <person name="Farnham G."/>
            <person name="Gachon C.M."/>
            <person name="Gschloessl B."/>
            <person name="Heesch S."/>
            <person name="Jabbari K."/>
            <person name="Jubin C."/>
            <person name="Kawai H."/>
            <person name="Kimura K."/>
            <person name="Kloareg B."/>
            <person name="Kupper F.C."/>
            <person name="Lang D."/>
            <person name="Le Bail A."/>
            <person name="Leblanc C."/>
            <person name="Lerouge P."/>
            <person name="Lohr M."/>
            <person name="Lopez P.J."/>
            <person name="Martens C."/>
            <person name="Maumus F."/>
            <person name="Michel G."/>
            <person name="Miranda-Saavedra D."/>
            <person name="Morales J."/>
            <person name="Moreau H."/>
            <person name="Motomura T."/>
            <person name="Nagasato C."/>
            <person name="Napoli C.A."/>
            <person name="Nelson D.R."/>
            <person name="Nyvall-Collen P."/>
            <person name="Peters A.F."/>
            <person name="Pommier C."/>
            <person name="Potin P."/>
            <person name="Poulain J."/>
            <person name="Quesneville H."/>
            <person name="Read B."/>
            <person name="Rensing S.A."/>
            <person name="Ritter A."/>
            <person name="Rousvoal S."/>
            <person name="Samanta M."/>
            <person name="Samson G."/>
            <person name="Schroeder D.C."/>
            <person name="Segurens B."/>
            <person name="Strittmatter M."/>
            <person name="Tonon T."/>
            <person name="Tregear J.W."/>
            <person name="Valentin K."/>
            <person name="von Dassow P."/>
            <person name="Yamagishi T."/>
            <person name="Van de Peer Y."/>
            <person name="Wincker P."/>
        </authorList>
    </citation>
    <scope>NUCLEOTIDE SEQUENCE [LARGE SCALE GENOMIC DNA]</scope>
    <source>
        <strain evidence="3">Ec32 / CCAP1310/4</strain>
    </source>
</reference>
<evidence type="ECO:0008006" key="4">
    <source>
        <dbReference type="Google" id="ProtNLM"/>
    </source>
</evidence>